<sequence length="295" mass="35469">MVAVQSSLYSRKTRLQVQRIISWDNELRLLLFLRPPFLPFGFHFWLHSQPTHTNKVAVQSSLLSRKTRLQVQRVISWGNDFGIDFWFHFQPTRTYMVAVQSSLLSRKTRLQVQRLSRKTRQQVQRIISWDNNFGIDFWFHFQPTRAYMVAVQSSLVSRKTRLQVQRVISWDNKLNLPLFLRPPFLTFGLDFCFHFQPTQTNKVAVQSSLLSRKTRLQVQRVISWGNDFGIDFWFHFQPTRTYMVAVQRSLFSRKIRLQVQRIISWDNKLNLLLFLRPPFLPFGFDFWFYFHLICT</sequence>
<gene>
    <name evidence="1" type="ORF">SVIM_LOCUS513061</name>
</gene>
<protein>
    <submittedName>
        <fullName evidence="1">Uncharacterized protein</fullName>
    </submittedName>
</protein>
<evidence type="ECO:0000313" key="1">
    <source>
        <dbReference type="EMBL" id="VFU66228.1"/>
    </source>
</evidence>
<accession>A0A6N2NGF7</accession>
<name>A0A6N2NGF7_SALVM</name>
<dbReference type="AlphaFoldDB" id="A0A6N2NGF7"/>
<reference evidence="1" key="1">
    <citation type="submission" date="2019-03" db="EMBL/GenBank/DDBJ databases">
        <authorList>
            <person name="Mank J."/>
            <person name="Almeida P."/>
        </authorList>
    </citation>
    <scope>NUCLEOTIDE SEQUENCE</scope>
    <source>
        <strain evidence="1">78183</strain>
    </source>
</reference>
<organism evidence="1">
    <name type="scientific">Salix viminalis</name>
    <name type="common">Common osier</name>
    <name type="synonym">Basket willow</name>
    <dbReference type="NCBI Taxonomy" id="40686"/>
    <lineage>
        <taxon>Eukaryota</taxon>
        <taxon>Viridiplantae</taxon>
        <taxon>Streptophyta</taxon>
        <taxon>Embryophyta</taxon>
        <taxon>Tracheophyta</taxon>
        <taxon>Spermatophyta</taxon>
        <taxon>Magnoliopsida</taxon>
        <taxon>eudicotyledons</taxon>
        <taxon>Gunneridae</taxon>
        <taxon>Pentapetalae</taxon>
        <taxon>rosids</taxon>
        <taxon>fabids</taxon>
        <taxon>Malpighiales</taxon>
        <taxon>Salicaceae</taxon>
        <taxon>Saliceae</taxon>
        <taxon>Salix</taxon>
    </lineage>
</organism>
<proteinExistence type="predicted"/>
<dbReference type="EMBL" id="CAADRP010002340">
    <property type="protein sequence ID" value="VFU66228.1"/>
    <property type="molecule type" value="Genomic_DNA"/>
</dbReference>